<sequence>MENIFRRMNLDTIGIGASMICAVHCALLPLLFAALPLLGMEITENTVLEYCLLLFSFGIGALALGQGYLRHHRRLLPLLLFISGFALLLGGHFWTEAAAWEYTLICIGAAAIVGAHLLNQRHRRYCRVHKHH</sequence>
<dbReference type="EMBL" id="JABBGC010000001">
    <property type="protein sequence ID" value="NML36397.1"/>
    <property type="molecule type" value="Genomic_DNA"/>
</dbReference>
<accession>A0A848GF39</accession>
<keyword evidence="3" id="KW-1185">Reference proteome</keyword>
<dbReference type="Proteomes" id="UP000583266">
    <property type="component" value="Unassembled WGS sequence"/>
</dbReference>
<evidence type="ECO:0000313" key="3">
    <source>
        <dbReference type="Proteomes" id="UP000583266"/>
    </source>
</evidence>
<name>A0A848GF39_9BACT</name>
<feature type="transmembrane region" description="Helical" evidence="1">
    <location>
        <begin position="12"/>
        <end position="35"/>
    </location>
</feature>
<dbReference type="RefSeq" id="WP_169223529.1">
    <property type="nucleotide sequence ID" value="NZ_JABBGC010000001.1"/>
</dbReference>
<feature type="transmembrane region" description="Helical" evidence="1">
    <location>
        <begin position="47"/>
        <end position="68"/>
    </location>
</feature>
<dbReference type="Pfam" id="PF03203">
    <property type="entry name" value="MerC"/>
    <property type="match status" value="1"/>
</dbReference>
<protein>
    <submittedName>
        <fullName evidence="2">MerC domain-containing protein</fullName>
    </submittedName>
</protein>
<keyword evidence="1" id="KW-0812">Transmembrane</keyword>
<keyword evidence="1" id="KW-0472">Membrane</keyword>
<dbReference type="GO" id="GO:0015097">
    <property type="term" value="F:mercury ion transmembrane transporter activity"/>
    <property type="evidence" value="ECO:0007669"/>
    <property type="project" value="InterPro"/>
</dbReference>
<evidence type="ECO:0000256" key="1">
    <source>
        <dbReference type="SAM" id="Phobius"/>
    </source>
</evidence>
<dbReference type="InterPro" id="IPR004891">
    <property type="entry name" value="Mercury-R_MerC"/>
</dbReference>
<comment type="caution">
    <text evidence="2">The sequence shown here is derived from an EMBL/GenBank/DDBJ whole genome shotgun (WGS) entry which is preliminary data.</text>
</comment>
<gene>
    <name evidence="2" type="ORF">HHL17_04245</name>
</gene>
<feature type="transmembrane region" description="Helical" evidence="1">
    <location>
        <begin position="100"/>
        <end position="118"/>
    </location>
</feature>
<dbReference type="GO" id="GO:0016020">
    <property type="term" value="C:membrane"/>
    <property type="evidence" value="ECO:0007669"/>
    <property type="project" value="InterPro"/>
</dbReference>
<evidence type="ECO:0000313" key="2">
    <source>
        <dbReference type="EMBL" id="NML36397.1"/>
    </source>
</evidence>
<proteinExistence type="predicted"/>
<organism evidence="2 3">
    <name type="scientific">Chitinophaga fulva</name>
    <dbReference type="NCBI Taxonomy" id="2728842"/>
    <lineage>
        <taxon>Bacteria</taxon>
        <taxon>Pseudomonadati</taxon>
        <taxon>Bacteroidota</taxon>
        <taxon>Chitinophagia</taxon>
        <taxon>Chitinophagales</taxon>
        <taxon>Chitinophagaceae</taxon>
        <taxon>Chitinophaga</taxon>
    </lineage>
</organism>
<dbReference type="AlphaFoldDB" id="A0A848GF39"/>
<reference evidence="2 3" key="1">
    <citation type="submission" date="2020-04" db="EMBL/GenBank/DDBJ databases">
        <title>Chitinophaga sp. G-6-1-13 sp. nov., isolated from soil.</title>
        <authorList>
            <person name="Dahal R.H."/>
            <person name="Chaudhary D.K."/>
        </authorList>
    </citation>
    <scope>NUCLEOTIDE SEQUENCE [LARGE SCALE GENOMIC DNA]</scope>
    <source>
        <strain evidence="2 3">G-6-1-13</strain>
    </source>
</reference>
<feature type="transmembrane region" description="Helical" evidence="1">
    <location>
        <begin position="75"/>
        <end position="94"/>
    </location>
</feature>
<keyword evidence="1" id="KW-1133">Transmembrane helix</keyword>